<proteinExistence type="predicted"/>
<accession>R9UL48</accession>
<sequence length="40" mass="4314">MEDGLFFSCGGREVMIITKMSGAFFRNIGIWIANQGGTGT</sequence>
<evidence type="ECO:0000313" key="1">
    <source>
        <dbReference type="EMBL" id="AGN70556.1"/>
    </source>
</evidence>
<evidence type="ECO:0000313" key="2">
    <source>
        <dbReference type="Proteomes" id="UP000007392"/>
    </source>
</evidence>
<dbReference type="HOGENOM" id="CLU_3293519_0_0_9"/>
<organism evidence="1 2">
    <name type="scientific">Paenibacillus mucilaginosus K02</name>
    <dbReference type="NCBI Taxonomy" id="997761"/>
    <lineage>
        <taxon>Bacteria</taxon>
        <taxon>Bacillati</taxon>
        <taxon>Bacillota</taxon>
        <taxon>Bacilli</taxon>
        <taxon>Bacillales</taxon>
        <taxon>Paenibacillaceae</taxon>
        <taxon>Paenibacillus</taxon>
    </lineage>
</organism>
<protein>
    <submittedName>
        <fullName evidence="1">Uncharacterized protein</fullName>
    </submittedName>
</protein>
<dbReference type="Proteomes" id="UP000007392">
    <property type="component" value="Chromosome"/>
</dbReference>
<name>R9UL48_9BACL</name>
<gene>
    <name evidence="1" type="ORF">B2K_38355</name>
</gene>
<dbReference type="KEGG" id="pmw:B2K_38355"/>
<dbReference type="EMBL" id="CP003422">
    <property type="protein sequence ID" value="AGN70556.1"/>
    <property type="molecule type" value="Genomic_DNA"/>
</dbReference>
<reference evidence="1 2" key="1">
    <citation type="submission" date="2013-06" db="EMBL/GenBank/DDBJ databases">
        <title>Complete genome sequence of Paenibacillus mucilaginosus K02.</title>
        <authorList>
            <person name="Xiao B."/>
            <person name="Sun L."/>
            <person name="Xiao L."/>
            <person name="Lian B."/>
        </authorList>
    </citation>
    <scope>NUCLEOTIDE SEQUENCE [LARGE SCALE GENOMIC DNA]</scope>
    <source>
        <strain evidence="1 2">K02</strain>
    </source>
</reference>
<dbReference type="AlphaFoldDB" id="R9UL48"/>